<feature type="region of interest" description="Disordered" evidence="2">
    <location>
        <begin position="208"/>
        <end position="235"/>
    </location>
</feature>
<feature type="compositionally biased region" description="Basic and acidic residues" evidence="2">
    <location>
        <begin position="303"/>
        <end position="312"/>
    </location>
</feature>
<keyword evidence="4" id="KW-1185">Reference proteome</keyword>
<evidence type="ECO:0000256" key="1">
    <source>
        <dbReference type="SAM" id="Coils"/>
    </source>
</evidence>
<feature type="compositionally biased region" description="Basic and acidic residues" evidence="2">
    <location>
        <begin position="670"/>
        <end position="681"/>
    </location>
</feature>
<gene>
    <name evidence="3" type="ORF">SNAT2548_LOCUS34412</name>
</gene>
<feature type="compositionally biased region" description="Basic and acidic residues" evidence="2">
    <location>
        <begin position="181"/>
        <end position="190"/>
    </location>
</feature>
<feature type="coiled-coil region" evidence="1">
    <location>
        <begin position="393"/>
        <end position="420"/>
    </location>
</feature>
<feature type="compositionally biased region" description="Acidic residues" evidence="2">
    <location>
        <begin position="497"/>
        <end position="507"/>
    </location>
</feature>
<evidence type="ECO:0000256" key="2">
    <source>
        <dbReference type="SAM" id="MobiDB-lite"/>
    </source>
</evidence>
<comment type="caution">
    <text evidence="3">The sequence shown here is derived from an EMBL/GenBank/DDBJ whole genome shotgun (WGS) entry which is preliminary data.</text>
</comment>
<feature type="region of interest" description="Disordered" evidence="2">
    <location>
        <begin position="659"/>
        <end position="683"/>
    </location>
</feature>
<dbReference type="Proteomes" id="UP000604046">
    <property type="component" value="Unassembled WGS sequence"/>
</dbReference>
<sequence>MNYRGNIRDAWHELDADGSGKATICELDWPTAEALGKFTAALASRFGSVEQAAKNWGLRGGRRLRKEDFRSLSKGLLEPREADNIFRMICCHDTLARPSVRAEDLRWLQQLTPSLPRAAANRVEPGMLAVEQSELDFQMPGALASPEAGDLPGPWIAQPGETSPRTPRTPRSASQPLAKNQEPKDEEGTRWTREDLFVRLYREAKDFHKRKQEKHEKEGLFKKPDPNLSTAQSGNTEHFQRLYRQGLAHKAQLEEKRKRLEREAAEHFGKPREPRRDVPSWLHKAKPDLSAKLQEPVWTRLQKPREPKREEPPPVVTPRHLTVESVSTAACRADVAAAAADRLYSQAQKKERMRKKKDAEDGLGAIQEKKDKELKLTKERQNDLVLRLHHYGQEKQKEAMEKREVARKAAEEEVRQLADRRRGKGKVRPETFFRLHLDGLQRDEALAERRRMKEMEEEHKLKAESIHCRAAPNPDVFKMLHSSYRAKEGRVVKTGEEAELEAEEENASEGVEGSEHFDTGAAQANIDLLAWQRSRYPSPEDAGYDAEPDPREPAERRRSTEEDRTSTLQELREARRSRQVAAKEVNDWMETQKRELKASEERFRTPPGASITPGDRPAEASLQGGSEGDERALQALLQRRPGSVPGGKRRSVAAALLSKELFGSDDEKEEPLPSHSVKDDDPLWGAVSDIVSWKRKDAAT</sequence>
<organism evidence="3 4">
    <name type="scientific">Symbiodinium natans</name>
    <dbReference type="NCBI Taxonomy" id="878477"/>
    <lineage>
        <taxon>Eukaryota</taxon>
        <taxon>Sar</taxon>
        <taxon>Alveolata</taxon>
        <taxon>Dinophyceae</taxon>
        <taxon>Suessiales</taxon>
        <taxon>Symbiodiniaceae</taxon>
        <taxon>Symbiodinium</taxon>
    </lineage>
</organism>
<feature type="compositionally biased region" description="Polar residues" evidence="2">
    <location>
        <begin position="160"/>
        <end position="178"/>
    </location>
</feature>
<evidence type="ECO:0000313" key="3">
    <source>
        <dbReference type="EMBL" id="CAE7605075.1"/>
    </source>
</evidence>
<dbReference type="EMBL" id="CAJNDS010002807">
    <property type="protein sequence ID" value="CAE7605075.1"/>
    <property type="molecule type" value="Genomic_DNA"/>
</dbReference>
<keyword evidence="1" id="KW-0175">Coiled coil</keyword>
<feature type="region of interest" description="Disordered" evidence="2">
    <location>
        <begin position="483"/>
        <end position="629"/>
    </location>
</feature>
<dbReference type="OrthoDB" id="446152at2759"/>
<feature type="compositionally biased region" description="Basic and acidic residues" evidence="2">
    <location>
        <begin position="548"/>
        <end position="576"/>
    </location>
</feature>
<protein>
    <submittedName>
        <fullName evidence="3">Uncharacterized protein</fullName>
    </submittedName>
</protein>
<feature type="compositionally biased region" description="Basic and acidic residues" evidence="2">
    <location>
        <begin position="584"/>
        <end position="604"/>
    </location>
</feature>
<feature type="compositionally biased region" description="Basic and acidic residues" evidence="2">
    <location>
        <begin position="261"/>
        <end position="278"/>
    </location>
</feature>
<evidence type="ECO:0000313" key="4">
    <source>
        <dbReference type="Proteomes" id="UP000604046"/>
    </source>
</evidence>
<feature type="compositionally biased region" description="Basic and acidic residues" evidence="2">
    <location>
        <begin position="485"/>
        <end position="496"/>
    </location>
</feature>
<feature type="region of interest" description="Disordered" evidence="2">
    <location>
        <begin position="142"/>
        <end position="190"/>
    </location>
</feature>
<reference evidence="3" key="1">
    <citation type="submission" date="2021-02" db="EMBL/GenBank/DDBJ databases">
        <authorList>
            <person name="Dougan E. K."/>
            <person name="Rhodes N."/>
            <person name="Thang M."/>
            <person name="Chan C."/>
        </authorList>
    </citation>
    <scope>NUCLEOTIDE SEQUENCE</scope>
</reference>
<feature type="region of interest" description="Disordered" evidence="2">
    <location>
        <begin position="261"/>
        <end position="321"/>
    </location>
</feature>
<dbReference type="AlphaFoldDB" id="A0A812UXI2"/>
<feature type="compositionally biased region" description="Basic and acidic residues" evidence="2">
    <location>
        <begin position="213"/>
        <end position="225"/>
    </location>
</feature>
<accession>A0A812UXI2</accession>
<proteinExistence type="predicted"/>
<name>A0A812UXI2_9DINO</name>